<keyword evidence="6" id="KW-0067">ATP-binding</keyword>
<evidence type="ECO:0000256" key="5">
    <source>
        <dbReference type="ARBA" id="ARBA00022777"/>
    </source>
</evidence>
<dbReference type="PROSITE" id="PS00108">
    <property type="entry name" value="PROTEIN_KINASE_ST"/>
    <property type="match status" value="1"/>
</dbReference>
<evidence type="ECO:0000256" key="10">
    <source>
        <dbReference type="SAM" id="Phobius"/>
    </source>
</evidence>
<evidence type="ECO:0000256" key="7">
    <source>
        <dbReference type="ARBA" id="ARBA00047899"/>
    </source>
</evidence>
<evidence type="ECO:0000313" key="13">
    <source>
        <dbReference type="EMBL" id="QBE49914.1"/>
    </source>
</evidence>
<comment type="catalytic activity">
    <reaction evidence="8">
        <text>L-seryl-[protein] + ATP = O-phospho-L-seryl-[protein] + ADP + H(+)</text>
        <dbReference type="Rhea" id="RHEA:17989"/>
        <dbReference type="Rhea" id="RHEA-COMP:9863"/>
        <dbReference type="Rhea" id="RHEA-COMP:11604"/>
        <dbReference type="ChEBI" id="CHEBI:15378"/>
        <dbReference type="ChEBI" id="CHEBI:29999"/>
        <dbReference type="ChEBI" id="CHEBI:30616"/>
        <dbReference type="ChEBI" id="CHEBI:83421"/>
        <dbReference type="ChEBI" id="CHEBI:456216"/>
        <dbReference type="EC" id="2.7.11.1"/>
    </reaction>
</comment>
<keyword evidence="14" id="KW-1185">Reference proteome</keyword>
<dbReference type="Gene3D" id="1.10.510.10">
    <property type="entry name" value="Transferase(Phosphotransferase) domain 1"/>
    <property type="match status" value="1"/>
</dbReference>
<feature type="domain" description="PASTA" evidence="12">
    <location>
        <begin position="375"/>
        <end position="440"/>
    </location>
</feature>
<dbReference type="PANTHER" id="PTHR43289">
    <property type="entry name" value="MITOGEN-ACTIVATED PROTEIN KINASE KINASE KINASE 20-RELATED"/>
    <property type="match status" value="1"/>
</dbReference>
<evidence type="ECO:0000256" key="3">
    <source>
        <dbReference type="ARBA" id="ARBA00022679"/>
    </source>
</evidence>
<dbReference type="AlphaFoldDB" id="A0A4P6KJV5"/>
<dbReference type="OrthoDB" id="9762169at2"/>
<evidence type="ECO:0000256" key="4">
    <source>
        <dbReference type="ARBA" id="ARBA00022741"/>
    </source>
</evidence>
<dbReference type="SMART" id="SM00740">
    <property type="entry name" value="PASTA"/>
    <property type="match status" value="4"/>
</dbReference>
<evidence type="ECO:0000313" key="14">
    <source>
        <dbReference type="Proteomes" id="UP000289260"/>
    </source>
</evidence>
<accession>A0A4P6KJV5</accession>
<dbReference type="SUPFAM" id="SSF56112">
    <property type="entry name" value="Protein kinase-like (PK-like)"/>
    <property type="match status" value="1"/>
</dbReference>
<dbReference type="InterPro" id="IPR000719">
    <property type="entry name" value="Prot_kinase_dom"/>
</dbReference>
<dbReference type="KEGG" id="ltr:EVS81_14645"/>
<dbReference type="FunFam" id="1.10.510.10:FF:000021">
    <property type="entry name" value="Serine/threonine protein kinase"/>
    <property type="match status" value="1"/>
</dbReference>
<feature type="domain" description="Protein kinase" evidence="11">
    <location>
        <begin position="18"/>
        <end position="281"/>
    </location>
</feature>
<dbReference type="PROSITE" id="PS50011">
    <property type="entry name" value="PROTEIN_KINASE_DOM"/>
    <property type="match status" value="1"/>
</dbReference>
<feature type="region of interest" description="Disordered" evidence="9">
    <location>
        <begin position="313"/>
        <end position="333"/>
    </location>
</feature>
<dbReference type="InterPro" id="IPR005543">
    <property type="entry name" value="PASTA_dom"/>
</dbReference>
<keyword evidence="4" id="KW-0547">Nucleotide-binding</keyword>
<evidence type="ECO:0000256" key="8">
    <source>
        <dbReference type="ARBA" id="ARBA00048679"/>
    </source>
</evidence>
<dbReference type="CDD" id="cd14014">
    <property type="entry name" value="STKc_PknB_like"/>
    <property type="match status" value="1"/>
</dbReference>
<dbReference type="InterPro" id="IPR011009">
    <property type="entry name" value="Kinase-like_dom_sf"/>
</dbReference>
<evidence type="ECO:0000259" key="12">
    <source>
        <dbReference type="PROSITE" id="PS51178"/>
    </source>
</evidence>
<dbReference type="CDD" id="cd06577">
    <property type="entry name" value="PASTA_pknB"/>
    <property type="match status" value="3"/>
</dbReference>
<keyword evidence="5 13" id="KW-0418">Kinase</keyword>
<dbReference type="PROSITE" id="PS51178">
    <property type="entry name" value="PASTA"/>
    <property type="match status" value="2"/>
</dbReference>
<evidence type="ECO:0000256" key="1">
    <source>
        <dbReference type="ARBA" id="ARBA00012513"/>
    </source>
</evidence>
<sequence>MTSAPADPMIGQTLDGRYAIRSRIARGGMAMVYLANDLRLERRVAVKVMHEHLAEDENFTRRFEQEARSAARLSHPNLVNVFDQGHDAGRTYLVMEYLPSITLRDLLKQQQHLTAEQAIEIGEAVLSGLAAAHRAGIVHRDLKPENVLLADDGRIKLGDFGLARAVSANTTTGQALLGTIAYLSPELVTRGIADARSDLYAFGIMLYEMLTGSQPFTGEQPMQIAYQHAHSEVPLPSLTSSEATPELDELVRWTTQRDPELRPLDAGDALGYLSPLRHGLAPNASTRVLPELNGELPTPSTTVLDEAQRHALAADAPAAGSAADTAEQPPPATPLELAAVTAQTRSRRGRIMAAVLALLVVLAGGLGWWFGQGPGSQVSVPDVAGAEMAAAEALLDQRTLSFEVFECSSVEVPAGLAARTEPEAGTRLDRGSGVRLCRSTGPEMLPVPTIAGLPLPDAEAVVVDAGFSVGEIDRRFGEETSEIVLAALDAEGEPLGETYPEQAPVDLVVSAGPLPDVVGLSELAATSELDASGLTVEAARSRLAFHGEVERGHVIALLTQEGPVRPGDAVGLDVSAGALPDVGGLDESEAAELLADAELSVDPELRQEAHHDEIPEGRVIAVLPGADPVRPGDTVGLQVSLGPELFEVPGVADLPLREAIAAIESAGFTARTNPIFTGSLLDAAVATGTDPAAGTRVRAGTEIYITGSLFG</sequence>
<dbReference type="NCBIfam" id="NF033483">
    <property type="entry name" value="PknB_PASTA_kin"/>
    <property type="match status" value="1"/>
</dbReference>
<dbReference type="PANTHER" id="PTHR43289:SF34">
    <property type="entry name" value="SERINE_THREONINE-PROTEIN KINASE YBDM-RELATED"/>
    <property type="match status" value="1"/>
</dbReference>
<comment type="catalytic activity">
    <reaction evidence="7">
        <text>L-threonyl-[protein] + ATP = O-phospho-L-threonyl-[protein] + ADP + H(+)</text>
        <dbReference type="Rhea" id="RHEA:46608"/>
        <dbReference type="Rhea" id="RHEA-COMP:11060"/>
        <dbReference type="Rhea" id="RHEA-COMP:11605"/>
        <dbReference type="ChEBI" id="CHEBI:15378"/>
        <dbReference type="ChEBI" id="CHEBI:30013"/>
        <dbReference type="ChEBI" id="CHEBI:30616"/>
        <dbReference type="ChEBI" id="CHEBI:61977"/>
        <dbReference type="ChEBI" id="CHEBI:456216"/>
        <dbReference type="EC" id="2.7.11.1"/>
    </reaction>
</comment>
<feature type="domain" description="PASTA" evidence="12">
    <location>
        <begin position="642"/>
        <end position="709"/>
    </location>
</feature>
<dbReference type="Proteomes" id="UP000289260">
    <property type="component" value="Chromosome"/>
</dbReference>
<dbReference type="GO" id="GO:0005524">
    <property type="term" value="F:ATP binding"/>
    <property type="evidence" value="ECO:0007669"/>
    <property type="project" value="UniProtKB-KW"/>
</dbReference>
<dbReference type="Gene3D" id="3.30.200.20">
    <property type="entry name" value="Phosphorylase Kinase, domain 1"/>
    <property type="match status" value="1"/>
</dbReference>
<proteinExistence type="predicted"/>
<feature type="compositionally biased region" description="Low complexity" evidence="9">
    <location>
        <begin position="313"/>
        <end position="326"/>
    </location>
</feature>
<evidence type="ECO:0000259" key="11">
    <source>
        <dbReference type="PROSITE" id="PS50011"/>
    </source>
</evidence>
<dbReference type="Gene3D" id="3.30.10.20">
    <property type="match status" value="5"/>
</dbReference>
<keyword evidence="10" id="KW-0812">Transmembrane</keyword>
<dbReference type="EMBL" id="CP035806">
    <property type="protein sequence ID" value="QBE49914.1"/>
    <property type="molecule type" value="Genomic_DNA"/>
</dbReference>
<feature type="transmembrane region" description="Helical" evidence="10">
    <location>
        <begin position="351"/>
        <end position="371"/>
    </location>
</feature>
<organism evidence="13 14">
    <name type="scientific">Leucobacter triazinivorans</name>
    <dbReference type="NCBI Taxonomy" id="1784719"/>
    <lineage>
        <taxon>Bacteria</taxon>
        <taxon>Bacillati</taxon>
        <taxon>Actinomycetota</taxon>
        <taxon>Actinomycetes</taxon>
        <taxon>Micrococcales</taxon>
        <taxon>Microbacteriaceae</taxon>
        <taxon>Leucobacter</taxon>
    </lineage>
</organism>
<gene>
    <name evidence="13" type="primary">pknB</name>
    <name evidence="13" type="ORF">EVS81_14645</name>
</gene>
<evidence type="ECO:0000256" key="2">
    <source>
        <dbReference type="ARBA" id="ARBA00022527"/>
    </source>
</evidence>
<keyword evidence="2" id="KW-0723">Serine/threonine-protein kinase</keyword>
<reference evidence="13 14" key="1">
    <citation type="submission" date="2019-02" db="EMBL/GenBank/DDBJ databases">
        <authorList>
            <person name="Sun L."/>
            <person name="Pan D."/>
            <person name="Wu X."/>
        </authorList>
    </citation>
    <scope>NUCLEOTIDE SEQUENCE [LARGE SCALE GENOMIC DNA]</scope>
    <source>
        <strain evidence="13 14">JW-1</strain>
    </source>
</reference>
<dbReference type="Pfam" id="PF00069">
    <property type="entry name" value="Pkinase"/>
    <property type="match status" value="1"/>
</dbReference>
<keyword evidence="3" id="KW-0808">Transferase</keyword>
<keyword evidence="10" id="KW-0472">Membrane</keyword>
<evidence type="ECO:0000256" key="6">
    <source>
        <dbReference type="ARBA" id="ARBA00022840"/>
    </source>
</evidence>
<dbReference type="FunFam" id="3.30.200.20:FF:000035">
    <property type="entry name" value="Serine/threonine protein kinase Stk1"/>
    <property type="match status" value="1"/>
</dbReference>
<dbReference type="GO" id="GO:0004674">
    <property type="term" value="F:protein serine/threonine kinase activity"/>
    <property type="evidence" value="ECO:0007669"/>
    <property type="project" value="UniProtKB-KW"/>
</dbReference>
<keyword evidence="10" id="KW-1133">Transmembrane helix</keyword>
<dbReference type="SMART" id="SM00220">
    <property type="entry name" value="S_TKc"/>
    <property type="match status" value="1"/>
</dbReference>
<evidence type="ECO:0000256" key="9">
    <source>
        <dbReference type="SAM" id="MobiDB-lite"/>
    </source>
</evidence>
<dbReference type="InterPro" id="IPR008271">
    <property type="entry name" value="Ser/Thr_kinase_AS"/>
</dbReference>
<protein>
    <recommendedName>
        <fullName evidence="1">non-specific serine/threonine protein kinase</fullName>
        <ecNumber evidence="1">2.7.11.1</ecNumber>
    </recommendedName>
</protein>
<dbReference type="Pfam" id="PF03793">
    <property type="entry name" value="PASTA"/>
    <property type="match status" value="3"/>
</dbReference>
<name>A0A4P6KJV5_9MICO</name>
<dbReference type="EC" id="2.7.11.1" evidence="1"/>
<dbReference type="GO" id="GO:0045717">
    <property type="term" value="P:negative regulation of fatty acid biosynthetic process"/>
    <property type="evidence" value="ECO:0007669"/>
    <property type="project" value="UniProtKB-ARBA"/>
</dbReference>